<feature type="domain" description="Fibronectin type-III" evidence="1">
    <location>
        <begin position="41"/>
        <end position="115"/>
    </location>
</feature>
<keyword evidence="3" id="KW-1185">Reference proteome</keyword>
<comment type="caution">
    <text evidence="2">The sequence shown here is derived from an EMBL/GenBank/DDBJ whole genome shotgun (WGS) entry which is preliminary data.</text>
</comment>
<dbReference type="Gene3D" id="2.60.40.10">
    <property type="entry name" value="Immunoglobulins"/>
    <property type="match status" value="1"/>
</dbReference>
<gene>
    <name evidence="2" type="ORF">KIN20_032656</name>
</gene>
<dbReference type="InterPro" id="IPR036116">
    <property type="entry name" value="FN3_sf"/>
</dbReference>
<accession>A0AAD5R743</accession>
<dbReference type="InterPro" id="IPR003961">
    <property type="entry name" value="FN3_dom"/>
</dbReference>
<reference evidence="2" key="1">
    <citation type="submission" date="2021-06" db="EMBL/GenBank/DDBJ databases">
        <title>Parelaphostrongylus tenuis whole genome reference sequence.</title>
        <authorList>
            <person name="Garwood T.J."/>
            <person name="Larsen P.A."/>
            <person name="Fountain-Jones N.M."/>
            <person name="Garbe J.R."/>
            <person name="Macchietto M.G."/>
            <person name="Kania S.A."/>
            <person name="Gerhold R.W."/>
            <person name="Richards J.E."/>
            <person name="Wolf T.M."/>
        </authorList>
    </citation>
    <scope>NUCLEOTIDE SEQUENCE</scope>
    <source>
        <strain evidence="2">MNPRO001-30</strain>
        <tissue evidence="2">Meninges</tissue>
    </source>
</reference>
<evidence type="ECO:0000313" key="2">
    <source>
        <dbReference type="EMBL" id="KAJ1370842.1"/>
    </source>
</evidence>
<dbReference type="Pfam" id="PF00041">
    <property type="entry name" value="fn3"/>
    <property type="match status" value="1"/>
</dbReference>
<dbReference type="EMBL" id="JAHQIW010006866">
    <property type="protein sequence ID" value="KAJ1370842.1"/>
    <property type="molecule type" value="Genomic_DNA"/>
</dbReference>
<dbReference type="AlphaFoldDB" id="A0AAD5R743"/>
<evidence type="ECO:0000259" key="1">
    <source>
        <dbReference type="Pfam" id="PF00041"/>
    </source>
</evidence>
<proteinExistence type="predicted"/>
<organism evidence="2 3">
    <name type="scientific">Parelaphostrongylus tenuis</name>
    <name type="common">Meningeal worm</name>
    <dbReference type="NCBI Taxonomy" id="148309"/>
    <lineage>
        <taxon>Eukaryota</taxon>
        <taxon>Metazoa</taxon>
        <taxon>Ecdysozoa</taxon>
        <taxon>Nematoda</taxon>
        <taxon>Chromadorea</taxon>
        <taxon>Rhabditida</taxon>
        <taxon>Rhabditina</taxon>
        <taxon>Rhabditomorpha</taxon>
        <taxon>Strongyloidea</taxon>
        <taxon>Metastrongylidae</taxon>
        <taxon>Parelaphostrongylus</taxon>
    </lineage>
</organism>
<name>A0AAD5R743_PARTN</name>
<dbReference type="Proteomes" id="UP001196413">
    <property type="component" value="Unassembled WGS sequence"/>
</dbReference>
<dbReference type="CDD" id="cd00063">
    <property type="entry name" value="FN3"/>
    <property type="match status" value="1"/>
</dbReference>
<sequence length="126" mass="14670">MVSSEALNMLTNYSTDIYLFITAQDIPGEVTNETIIRQHANSSEYAVFTLAWDPPQIKNGKIKGYRIRWKLKNSKYNLFIHEQCQNNYDLKVYYIDEEYEVYISARTARGFGPEKKLEFVVGTPKS</sequence>
<dbReference type="InterPro" id="IPR013783">
    <property type="entry name" value="Ig-like_fold"/>
</dbReference>
<dbReference type="SUPFAM" id="SSF49265">
    <property type="entry name" value="Fibronectin type III"/>
    <property type="match status" value="1"/>
</dbReference>
<evidence type="ECO:0000313" key="3">
    <source>
        <dbReference type="Proteomes" id="UP001196413"/>
    </source>
</evidence>
<protein>
    <recommendedName>
        <fullName evidence="1">Fibronectin type-III domain-containing protein</fullName>
    </recommendedName>
</protein>